<evidence type="ECO:0000256" key="8">
    <source>
        <dbReference type="PROSITE-ProRule" id="PRU00504"/>
    </source>
</evidence>
<evidence type="ECO:0000313" key="12">
    <source>
        <dbReference type="RefSeq" id="XP_019641078.1"/>
    </source>
</evidence>
<dbReference type="Pfam" id="PF01436">
    <property type="entry name" value="NHL"/>
    <property type="match status" value="2"/>
</dbReference>
<dbReference type="EC" id="2.3.2.27" evidence="2"/>
<dbReference type="PROSITE" id="PS50089">
    <property type="entry name" value="ZF_RING_2"/>
    <property type="match status" value="1"/>
</dbReference>
<dbReference type="SMART" id="SM00184">
    <property type="entry name" value="RING"/>
    <property type="match status" value="1"/>
</dbReference>
<proteinExistence type="predicted"/>
<reference evidence="12" key="1">
    <citation type="submission" date="2025-08" db="UniProtKB">
        <authorList>
            <consortium name="RefSeq"/>
        </authorList>
    </citation>
    <scope>IDENTIFICATION</scope>
    <source>
        <tissue evidence="12">Gonad</tissue>
    </source>
</reference>
<evidence type="ECO:0000256" key="4">
    <source>
        <dbReference type="ARBA" id="ARBA00022737"/>
    </source>
</evidence>
<feature type="region of interest" description="Disordered" evidence="9">
    <location>
        <begin position="383"/>
        <end position="421"/>
    </location>
</feature>
<keyword evidence="11" id="KW-1185">Reference proteome</keyword>
<dbReference type="CDD" id="cd05819">
    <property type="entry name" value="NHL"/>
    <property type="match status" value="1"/>
</dbReference>
<accession>A0A6P4ZVY5</accession>
<evidence type="ECO:0000256" key="2">
    <source>
        <dbReference type="ARBA" id="ARBA00012483"/>
    </source>
</evidence>
<dbReference type="FunFam" id="2.120.10.30:FF:000064">
    <property type="entry name" value="Uncharacterized protein"/>
    <property type="match status" value="1"/>
</dbReference>
<dbReference type="PANTHER" id="PTHR24104">
    <property type="entry name" value="E3 UBIQUITIN-PROTEIN LIGASE NHLRC1-RELATED"/>
    <property type="match status" value="1"/>
</dbReference>
<evidence type="ECO:0000256" key="5">
    <source>
        <dbReference type="ARBA" id="ARBA00022771"/>
    </source>
</evidence>
<sequence>MAAGLSSLGDQIGEELSCSICLELFTRPKVLPCQHTFCQDCLQHHQGGGEGFPCPRCHCEVKTPPQGLAGLPDNTLVASLCERVKNQQQLPKIQEESSDKPAGINCSFHSSEHLRLFCKPCKCLEDAHDGHVTTTLKKAAQERSAVVQAVVMTTRDLLDARFTLLRSLRHAEKTLHEQREQANASITDAYNKVLQTITESREQLRSEVKQNHLQNMAAVGAQREGILAEVSELLAACDRAERETAGGGVAFLGQDTGWTLAVGTYSGTGALSPRQMQVATFRPADNAGLSLGSVSVPALTTASNSATSAAASSTSSHPAGHLQGHTQGQAQLQGQVMQGQVMHQIQVHGQEQGQANVQAHAQGQTYFQGQMSVQGQTYVQGQMNGNGQPPAQGQLHAQGQIQSQSQIRAQGQADAQGQPQTPVPVVGTFQVDGQYRAQRVAFGWEGSGQEKFKTGPFGLAVWGGELVVEDLWNKRVLVFSLQGGFVCGFHTILQDQQGLKMEPENVAVDREGNLWVAGGTASVSSSLVQYNKQGRVLSTIDLSFTRRKRGLAVDTRRNHILVTHCTEGSALQQDARAVPQDVRAEVQVYTLDGTLVNTVGAEQGMMSPWYVTVDHNDGNILVSDFHNHCVYVYAEDGRFLFKFGGEGDIEGQLKQPRGICTDGAGNIIVADSWNHRVELFDKTGAFLRHVTTEIRNPHAVAMTTLGWLVVTGSENDTFTVFKPDS</sequence>
<protein>
    <recommendedName>
        <fullName evidence="2">RING-type E3 ubiquitin transferase</fullName>
        <ecNumber evidence="2">2.3.2.27</ecNumber>
    </recommendedName>
</protein>
<dbReference type="GO" id="GO:0000209">
    <property type="term" value="P:protein polyubiquitination"/>
    <property type="evidence" value="ECO:0007669"/>
    <property type="project" value="TreeGrafter"/>
</dbReference>
<dbReference type="PROSITE" id="PS51125">
    <property type="entry name" value="NHL"/>
    <property type="match status" value="2"/>
</dbReference>
<dbReference type="GeneID" id="109482700"/>
<dbReference type="InterPro" id="IPR013083">
    <property type="entry name" value="Znf_RING/FYVE/PHD"/>
</dbReference>
<evidence type="ECO:0000256" key="7">
    <source>
        <dbReference type="PROSITE-ProRule" id="PRU00175"/>
    </source>
</evidence>
<dbReference type="InterPro" id="IPR017907">
    <property type="entry name" value="Znf_RING_CS"/>
</dbReference>
<keyword evidence="4" id="KW-0677">Repeat</keyword>
<feature type="repeat" description="NHL" evidence="8">
    <location>
        <begin position="640"/>
        <end position="683"/>
    </location>
</feature>
<keyword evidence="3" id="KW-0479">Metal-binding</keyword>
<organism evidence="11 12">
    <name type="scientific">Branchiostoma belcheri</name>
    <name type="common">Amphioxus</name>
    <dbReference type="NCBI Taxonomy" id="7741"/>
    <lineage>
        <taxon>Eukaryota</taxon>
        <taxon>Metazoa</taxon>
        <taxon>Chordata</taxon>
        <taxon>Cephalochordata</taxon>
        <taxon>Leptocardii</taxon>
        <taxon>Amphioxiformes</taxon>
        <taxon>Branchiostomatidae</taxon>
        <taxon>Branchiostoma</taxon>
    </lineage>
</organism>
<dbReference type="PROSITE" id="PS00518">
    <property type="entry name" value="ZF_RING_1"/>
    <property type="match status" value="1"/>
</dbReference>
<dbReference type="GO" id="GO:0008270">
    <property type="term" value="F:zinc ion binding"/>
    <property type="evidence" value="ECO:0007669"/>
    <property type="project" value="UniProtKB-KW"/>
</dbReference>
<gene>
    <name evidence="12" type="primary">LOC109482700</name>
</gene>
<dbReference type="SUPFAM" id="SSF57845">
    <property type="entry name" value="B-box zinc-binding domain"/>
    <property type="match status" value="1"/>
</dbReference>
<keyword evidence="5 7" id="KW-0863">Zinc-finger</keyword>
<evidence type="ECO:0000256" key="9">
    <source>
        <dbReference type="SAM" id="MobiDB-lite"/>
    </source>
</evidence>
<dbReference type="Gene3D" id="3.30.40.10">
    <property type="entry name" value="Zinc/RING finger domain, C3HC4 (zinc finger)"/>
    <property type="match status" value="1"/>
</dbReference>
<evidence type="ECO:0000256" key="1">
    <source>
        <dbReference type="ARBA" id="ARBA00000900"/>
    </source>
</evidence>
<feature type="domain" description="RING-type" evidence="10">
    <location>
        <begin position="18"/>
        <end position="58"/>
    </location>
</feature>
<dbReference type="Gene3D" id="2.120.10.30">
    <property type="entry name" value="TolB, C-terminal domain"/>
    <property type="match status" value="2"/>
</dbReference>
<dbReference type="Proteomes" id="UP000515135">
    <property type="component" value="Unplaced"/>
</dbReference>
<evidence type="ECO:0000256" key="6">
    <source>
        <dbReference type="ARBA" id="ARBA00022833"/>
    </source>
</evidence>
<dbReference type="PANTHER" id="PTHR24104:SF50">
    <property type="entry name" value="SMP-30_GLUCONOLACTONASE_LRE-LIKE REGION DOMAIN-CONTAINING PROTEIN"/>
    <property type="match status" value="1"/>
</dbReference>
<feature type="compositionally biased region" description="Polar residues" evidence="9">
    <location>
        <begin position="383"/>
        <end position="405"/>
    </location>
</feature>
<evidence type="ECO:0000259" key="10">
    <source>
        <dbReference type="PROSITE" id="PS50089"/>
    </source>
</evidence>
<dbReference type="GO" id="GO:0061630">
    <property type="term" value="F:ubiquitin protein ligase activity"/>
    <property type="evidence" value="ECO:0007669"/>
    <property type="project" value="UniProtKB-EC"/>
</dbReference>
<dbReference type="RefSeq" id="XP_019641078.1">
    <property type="nucleotide sequence ID" value="XM_019785519.1"/>
</dbReference>
<dbReference type="FunFam" id="2.40.10.500:FF:000001">
    <property type="entry name" value="tripartite motif-containing protein 3-like"/>
    <property type="match status" value="1"/>
</dbReference>
<dbReference type="SUPFAM" id="SSF101898">
    <property type="entry name" value="NHL repeat"/>
    <property type="match status" value="1"/>
</dbReference>
<dbReference type="InterPro" id="IPR050952">
    <property type="entry name" value="TRIM-NHL_E3_ligases"/>
</dbReference>
<dbReference type="AlphaFoldDB" id="A0A6P4ZVY5"/>
<feature type="repeat" description="NHL" evidence="8">
    <location>
        <begin position="593"/>
        <end position="636"/>
    </location>
</feature>
<evidence type="ECO:0000256" key="3">
    <source>
        <dbReference type="ARBA" id="ARBA00022723"/>
    </source>
</evidence>
<dbReference type="SUPFAM" id="SSF57850">
    <property type="entry name" value="RING/U-box"/>
    <property type="match status" value="1"/>
</dbReference>
<dbReference type="KEGG" id="bbel:109482700"/>
<feature type="region of interest" description="Disordered" evidence="9">
    <location>
        <begin position="307"/>
        <end position="330"/>
    </location>
</feature>
<dbReference type="GO" id="GO:0043161">
    <property type="term" value="P:proteasome-mediated ubiquitin-dependent protein catabolic process"/>
    <property type="evidence" value="ECO:0007669"/>
    <property type="project" value="TreeGrafter"/>
</dbReference>
<name>A0A6P4ZVY5_BRABE</name>
<dbReference type="InterPro" id="IPR001258">
    <property type="entry name" value="NHL_repeat"/>
</dbReference>
<dbReference type="InterPro" id="IPR027370">
    <property type="entry name" value="Znf-RING_euk"/>
</dbReference>
<keyword evidence="6" id="KW-0862">Zinc</keyword>
<dbReference type="InterPro" id="IPR011042">
    <property type="entry name" value="6-blade_b-propeller_TolB-like"/>
</dbReference>
<comment type="catalytic activity">
    <reaction evidence="1">
        <text>S-ubiquitinyl-[E2 ubiquitin-conjugating enzyme]-L-cysteine + [acceptor protein]-L-lysine = [E2 ubiquitin-conjugating enzyme]-L-cysteine + N(6)-ubiquitinyl-[acceptor protein]-L-lysine.</text>
        <dbReference type="EC" id="2.3.2.27"/>
    </reaction>
</comment>
<dbReference type="InterPro" id="IPR001841">
    <property type="entry name" value="Znf_RING"/>
</dbReference>
<feature type="compositionally biased region" description="Low complexity" evidence="9">
    <location>
        <begin position="406"/>
        <end position="420"/>
    </location>
</feature>
<dbReference type="Pfam" id="PF13445">
    <property type="entry name" value="zf-RING_UBOX"/>
    <property type="match status" value="1"/>
</dbReference>
<evidence type="ECO:0000313" key="11">
    <source>
        <dbReference type="Proteomes" id="UP000515135"/>
    </source>
</evidence>
<dbReference type="OrthoDB" id="6105938at2759"/>